<feature type="transmembrane region" description="Helical" evidence="1">
    <location>
        <begin position="44"/>
        <end position="60"/>
    </location>
</feature>
<evidence type="ECO:0008006" key="4">
    <source>
        <dbReference type="Google" id="ProtNLM"/>
    </source>
</evidence>
<gene>
    <name evidence="2" type="ORF">ABB25_07950</name>
</gene>
<dbReference type="AlphaFoldDB" id="A0A0R0BLS8"/>
<keyword evidence="1" id="KW-0812">Transmembrane</keyword>
<keyword evidence="1" id="KW-0472">Membrane</keyword>
<evidence type="ECO:0000313" key="2">
    <source>
        <dbReference type="EMBL" id="KRG58207.1"/>
    </source>
</evidence>
<feature type="transmembrane region" description="Helical" evidence="1">
    <location>
        <begin position="67"/>
        <end position="84"/>
    </location>
</feature>
<name>A0A0R0BLS8_9GAMM</name>
<evidence type="ECO:0000313" key="3">
    <source>
        <dbReference type="Proteomes" id="UP000051254"/>
    </source>
</evidence>
<protein>
    <recommendedName>
        <fullName evidence="4">Transmembrane protein</fullName>
    </recommendedName>
</protein>
<accession>A0A0R0BLS8</accession>
<dbReference type="Proteomes" id="UP000051254">
    <property type="component" value="Unassembled WGS sequence"/>
</dbReference>
<reference evidence="2 3" key="1">
    <citation type="submission" date="2015-05" db="EMBL/GenBank/DDBJ databases">
        <title>Genome sequencing and analysis of members of genus Stenotrophomonas.</title>
        <authorList>
            <person name="Patil P.P."/>
            <person name="Midha S."/>
            <person name="Patil P.B."/>
        </authorList>
    </citation>
    <scope>NUCLEOTIDE SEQUENCE [LARGE SCALE GENOMIC DNA]</scope>
    <source>
        <strain evidence="2 3">DSM 17805</strain>
    </source>
</reference>
<proteinExistence type="predicted"/>
<feature type="transmembrane region" description="Helical" evidence="1">
    <location>
        <begin position="90"/>
        <end position="108"/>
    </location>
</feature>
<sequence length="111" mass="12173">MAVPVSASSRWLRRSGHLLLLCSLLGWSAWWAICNVYEFAPDLPTWPLLAAWGAAVVLPMRRSRRAIVPLLLAGINGLCVLLQHRAGADGVGLAQLPLVALMIAVLCWHRR</sequence>
<keyword evidence="3" id="KW-1185">Reference proteome</keyword>
<evidence type="ECO:0000256" key="1">
    <source>
        <dbReference type="SAM" id="Phobius"/>
    </source>
</evidence>
<comment type="caution">
    <text evidence="2">The sequence shown here is derived from an EMBL/GenBank/DDBJ whole genome shotgun (WGS) entry which is preliminary data.</text>
</comment>
<keyword evidence="1" id="KW-1133">Transmembrane helix</keyword>
<organism evidence="2 3">
    <name type="scientific">Stenotrophomonas koreensis</name>
    <dbReference type="NCBI Taxonomy" id="266128"/>
    <lineage>
        <taxon>Bacteria</taxon>
        <taxon>Pseudomonadati</taxon>
        <taxon>Pseudomonadota</taxon>
        <taxon>Gammaproteobacteria</taxon>
        <taxon>Lysobacterales</taxon>
        <taxon>Lysobacteraceae</taxon>
        <taxon>Stenotrophomonas</taxon>
    </lineage>
</organism>
<dbReference type="PATRIC" id="fig|266128.3.peg.460"/>
<dbReference type="EMBL" id="LDJH01000012">
    <property type="protein sequence ID" value="KRG58207.1"/>
    <property type="molecule type" value="Genomic_DNA"/>
</dbReference>
<dbReference type="STRING" id="266128.ABB25_07950"/>